<comment type="caution">
    <text evidence="2">The sequence shown here is derived from an EMBL/GenBank/DDBJ whole genome shotgun (WGS) entry which is preliminary data.</text>
</comment>
<gene>
    <name evidence="2" type="ORF">Cgig2_033545</name>
</gene>
<dbReference type="AlphaFoldDB" id="A0A9Q1K1Q1"/>
<dbReference type="Proteomes" id="UP001153076">
    <property type="component" value="Unassembled WGS sequence"/>
</dbReference>
<protein>
    <submittedName>
        <fullName evidence="2">Uncharacterized protein</fullName>
    </submittedName>
</protein>
<feature type="compositionally biased region" description="Basic residues" evidence="1">
    <location>
        <begin position="216"/>
        <end position="227"/>
    </location>
</feature>
<name>A0A9Q1K1Q1_9CARY</name>
<accession>A0A9Q1K1Q1</accession>
<feature type="region of interest" description="Disordered" evidence="1">
    <location>
        <begin position="1"/>
        <end position="264"/>
    </location>
</feature>
<evidence type="ECO:0000313" key="3">
    <source>
        <dbReference type="Proteomes" id="UP001153076"/>
    </source>
</evidence>
<sequence>MFQEDWQVNSKDDKEEGGPKRKAMKRSSPEKIVDDKEKIDKLVEKAMEKEDLPAKSAEKRSKKTKAGKEKCEEAVSKKAKRDDSSQQATEGGESLQKTDAKEMEEDSSVGKVEEKNASSKKNAADIPQEGASLPQAPTIKKAVQERNPSPRGNRKRVQSIPKPAVQQPDISDVHIPESSNTVEKIPNCEHEDVDDNAHKKVGEEETHIQEAPKAVPKTKKPALKSKGKQPIQQKDAQLSTGDALPEEKTSGSGQDIQMAHNSSL</sequence>
<feature type="compositionally biased region" description="Basic and acidic residues" evidence="1">
    <location>
        <begin position="186"/>
        <end position="210"/>
    </location>
</feature>
<reference evidence="2" key="1">
    <citation type="submission" date="2022-04" db="EMBL/GenBank/DDBJ databases">
        <title>Carnegiea gigantea Genome sequencing and assembly v2.</title>
        <authorList>
            <person name="Copetti D."/>
            <person name="Sanderson M.J."/>
            <person name="Burquez A."/>
            <person name="Wojciechowski M.F."/>
        </authorList>
    </citation>
    <scope>NUCLEOTIDE SEQUENCE</scope>
    <source>
        <strain evidence="2">SGP5-SGP5p</strain>
        <tissue evidence="2">Aerial part</tissue>
    </source>
</reference>
<keyword evidence="3" id="KW-1185">Reference proteome</keyword>
<evidence type="ECO:0000313" key="2">
    <source>
        <dbReference type="EMBL" id="KAJ8434823.1"/>
    </source>
</evidence>
<evidence type="ECO:0000256" key="1">
    <source>
        <dbReference type="SAM" id="MobiDB-lite"/>
    </source>
</evidence>
<feature type="compositionally biased region" description="Polar residues" evidence="1">
    <location>
        <begin position="250"/>
        <end position="264"/>
    </location>
</feature>
<organism evidence="2 3">
    <name type="scientific">Carnegiea gigantea</name>
    <dbReference type="NCBI Taxonomy" id="171969"/>
    <lineage>
        <taxon>Eukaryota</taxon>
        <taxon>Viridiplantae</taxon>
        <taxon>Streptophyta</taxon>
        <taxon>Embryophyta</taxon>
        <taxon>Tracheophyta</taxon>
        <taxon>Spermatophyta</taxon>
        <taxon>Magnoliopsida</taxon>
        <taxon>eudicotyledons</taxon>
        <taxon>Gunneridae</taxon>
        <taxon>Pentapetalae</taxon>
        <taxon>Caryophyllales</taxon>
        <taxon>Cactineae</taxon>
        <taxon>Cactaceae</taxon>
        <taxon>Cactoideae</taxon>
        <taxon>Echinocereeae</taxon>
        <taxon>Carnegiea</taxon>
    </lineage>
</organism>
<feature type="compositionally biased region" description="Basic and acidic residues" evidence="1">
    <location>
        <begin position="27"/>
        <end position="59"/>
    </location>
</feature>
<feature type="compositionally biased region" description="Basic and acidic residues" evidence="1">
    <location>
        <begin position="10"/>
        <end position="19"/>
    </location>
</feature>
<proteinExistence type="predicted"/>
<feature type="compositionally biased region" description="Basic and acidic residues" evidence="1">
    <location>
        <begin position="66"/>
        <end position="84"/>
    </location>
</feature>
<feature type="compositionally biased region" description="Polar residues" evidence="1">
    <location>
        <begin position="230"/>
        <end position="240"/>
    </location>
</feature>
<dbReference type="EMBL" id="JAKOGI010000449">
    <property type="protein sequence ID" value="KAJ8434823.1"/>
    <property type="molecule type" value="Genomic_DNA"/>
</dbReference>